<accession>A0A482X8F3</accession>
<keyword evidence="1" id="KW-0732">Signal</keyword>
<dbReference type="EMBL" id="QKKF02015643">
    <property type="protein sequence ID" value="RZF42023.1"/>
    <property type="molecule type" value="Genomic_DNA"/>
</dbReference>
<sequence length="256" mass="29824">MGISIHFLVIFSNFGSLLLLTNAVEHSTTQVVVEDSEKTQGEILHILRDAYNEASHRLLAEAVVNEPNFKEFLRGKTTAEQFINDKTYYDQFKVQLYRYYIVHLFFVKYPKLKTSVDSFTKDFLSHHPKDIAPKYCYATDFDEFLRKDAKKNEDDLKQTEALIQDPGDLRISIEQLLTAKVNLAYQMSVWQKADKDYYEKLFKYIDENKFADSLQKFTDWRERALSELETIEELVIELYASFASIDAFGDPDEGTA</sequence>
<evidence type="ECO:0000256" key="1">
    <source>
        <dbReference type="SAM" id="SignalP"/>
    </source>
</evidence>
<dbReference type="OrthoDB" id="10478540at2759"/>
<dbReference type="AlphaFoldDB" id="A0A482X8F3"/>
<keyword evidence="3" id="KW-1185">Reference proteome</keyword>
<evidence type="ECO:0000313" key="2">
    <source>
        <dbReference type="EMBL" id="RZF42023.1"/>
    </source>
</evidence>
<name>A0A482X8F3_LAOST</name>
<organism evidence="2 3">
    <name type="scientific">Laodelphax striatellus</name>
    <name type="common">Small brown planthopper</name>
    <name type="synonym">Delphax striatella</name>
    <dbReference type="NCBI Taxonomy" id="195883"/>
    <lineage>
        <taxon>Eukaryota</taxon>
        <taxon>Metazoa</taxon>
        <taxon>Ecdysozoa</taxon>
        <taxon>Arthropoda</taxon>
        <taxon>Hexapoda</taxon>
        <taxon>Insecta</taxon>
        <taxon>Pterygota</taxon>
        <taxon>Neoptera</taxon>
        <taxon>Paraneoptera</taxon>
        <taxon>Hemiptera</taxon>
        <taxon>Auchenorrhyncha</taxon>
        <taxon>Fulgoroidea</taxon>
        <taxon>Delphacidae</taxon>
        <taxon>Criomorphinae</taxon>
        <taxon>Laodelphax</taxon>
    </lineage>
</organism>
<protein>
    <submittedName>
        <fullName evidence="2">Uncharacterized protein</fullName>
    </submittedName>
</protein>
<proteinExistence type="predicted"/>
<comment type="caution">
    <text evidence="2">The sequence shown here is derived from an EMBL/GenBank/DDBJ whole genome shotgun (WGS) entry which is preliminary data.</text>
</comment>
<dbReference type="InParanoid" id="A0A482X8F3"/>
<feature type="chain" id="PRO_5019748732" evidence="1">
    <location>
        <begin position="24"/>
        <end position="256"/>
    </location>
</feature>
<evidence type="ECO:0000313" key="3">
    <source>
        <dbReference type="Proteomes" id="UP000291343"/>
    </source>
</evidence>
<reference evidence="2 3" key="1">
    <citation type="journal article" date="2017" name="Gigascience">
        <title>Genome sequence of the small brown planthopper, Laodelphax striatellus.</title>
        <authorList>
            <person name="Zhu J."/>
            <person name="Jiang F."/>
            <person name="Wang X."/>
            <person name="Yang P."/>
            <person name="Bao Y."/>
            <person name="Zhao W."/>
            <person name="Wang W."/>
            <person name="Lu H."/>
            <person name="Wang Q."/>
            <person name="Cui N."/>
            <person name="Li J."/>
            <person name="Chen X."/>
            <person name="Luo L."/>
            <person name="Yu J."/>
            <person name="Kang L."/>
            <person name="Cui F."/>
        </authorList>
    </citation>
    <scope>NUCLEOTIDE SEQUENCE [LARGE SCALE GENOMIC DNA]</scope>
    <source>
        <strain evidence="2">Lst14</strain>
    </source>
</reference>
<gene>
    <name evidence="2" type="ORF">LSTR_LSTR003528</name>
</gene>
<dbReference type="Proteomes" id="UP000291343">
    <property type="component" value="Unassembled WGS sequence"/>
</dbReference>
<feature type="signal peptide" evidence="1">
    <location>
        <begin position="1"/>
        <end position="23"/>
    </location>
</feature>